<reference evidence="4 5" key="1">
    <citation type="submission" date="2019-05" db="EMBL/GenBank/DDBJ databases">
        <title>The compact genome of Giardia muris reveals important steps in the evolution of intestinal protozoan parasites.</title>
        <authorList>
            <person name="Xu F."/>
            <person name="Jimenez-Gonzalez A."/>
            <person name="Einarsson E."/>
            <person name="Astvaldsson A."/>
            <person name="Peirasmaki D."/>
            <person name="Eckmann L."/>
            <person name="Andersson J.O."/>
            <person name="Svard S.G."/>
            <person name="Jerlstrom-Hultqvist J."/>
        </authorList>
    </citation>
    <scope>NUCLEOTIDE SEQUENCE [LARGE SCALE GENOMIC DNA]</scope>
    <source>
        <strain evidence="4 5">Roberts-Thomson</strain>
    </source>
</reference>
<dbReference type="EMBL" id="VDLU01000001">
    <property type="protein sequence ID" value="TNJ29585.1"/>
    <property type="molecule type" value="Genomic_DNA"/>
</dbReference>
<evidence type="ECO:0000256" key="2">
    <source>
        <dbReference type="SAM" id="MobiDB-lite"/>
    </source>
</evidence>
<dbReference type="InterPro" id="IPR010982">
    <property type="entry name" value="Lambda_DNA-bd_dom_sf"/>
</dbReference>
<evidence type="ECO:0000256" key="1">
    <source>
        <dbReference type="ARBA" id="ARBA00023125"/>
    </source>
</evidence>
<evidence type="ECO:0000313" key="5">
    <source>
        <dbReference type="Proteomes" id="UP000315496"/>
    </source>
</evidence>
<dbReference type="OrthoDB" id="10253401at2759"/>
<dbReference type="PANTHER" id="PTHR10245">
    <property type="entry name" value="ENDOTHELIAL DIFFERENTIATION-RELATED FACTOR 1 MULTIPROTEIN BRIDGING FACTOR 1"/>
    <property type="match status" value="1"/>
</dbReference>
<comment type="caution">
    <text evidence="4">The sequence shown here is derived from an EMBL/GenBank/DDBJ whole genome shotgun (WGS) entry which is preliminary data.</text>
</comment>
<dbReference type="AlphaFoldDB" id="A0A4Z1SXP1"/>
<dbReference type="VEuPathDB" id="GiardiaDB:GMRT_13974"/>
<dbReference type="GO" id="GO:0003677">
    <property type="term" value="F:DNA binding"/>
    <property type="evidence" value="ECO:0007669"/>
    <property type="project" value="UniProtKB-KW"/>
</dbReference>
<dbReference type="Pfam" id="PF01381">
    <property type="entry name" value="HTH_3"/>
    <property type="match status" value="1"/>
</dbReference>
<sequence length="105" mass="11609">MSQFIDLEVRRKKPTPANGGKKPQGTFDKDPGDNVFGPKQADFDVRRHLEQARAAKGMNRKQLADALYIKENQIVAWESGAAPIPDNIIPKLEKALGVSLRSPSK</sequence>
<dbReference type="PANTHER" id="PTHR10245:SF15">
    <property type="entry name" value="ENDOTHELIAL DIFFERENTIATION-RELATED FACTOR 1"/>
    <property type="match status" value="1"/>
</dbReference>
<dbReference type="CDD" id="cd00093">
    <property type="entry name" value="HTH_XRE"/>
    <property type="match status" value="1"/>
</dbReference>
<keyword evidence="5" id="KW-1185">Reference proteome</keyword>
<evidence type="ECO:0000313" key="4">
    <source>
        <dbReference type="EMBL" id="TNJ29585.1"/>
    </source>
</evidence>
<keyword evidence="1" id="KW-0238">DNA-binding</keyword>
<name>A0A4Z1SXP1_GIAMU</name>
<accession>A0A4Z1SXP1</accession>
<dbReference type="Proteomes" id="UP000315496">
    <property type="component" value="Chromosome 1"/>
</dbReference>
<dbReference type="Gene3D" id="1.10.260.40">
    <property type="entry name" value="lambda repressor-like DNA-binding domains"/>
    <property type="match status" value="1"/>
</dbReference>
<feature type="domain" description="HTH cro/C1-type" evidence="3">
    <location>
        <begin position="49"/>
        <end position="103"/>
    </location>
</feature>
<dbReference type="InterPro" id="IPR001387">
    <property type="entry name" value="Cro/C1-type_HTH"/>
</dbReference>
<protein>
    <submittedName>
        <fullName evidence="4">Helix-turn-helix domain-containing protein</fullName>
    </submittedName>
</protein>
<feature type="region of interest" description="Disordered" evidence="2">
    <location>
        <begin position="1"/>
        <end position="39"/>
    </location>
</feature>
<dbReference type="SUPFAM" id="SSF47413">
    <property type="entry name" value="lambda repressor-like DNA-binding domains"/>
    <property type="match status" value="1"/>
</dbReference>
<dbReference type="PROSITE" id="PS50943">
    <property type="entry name" value="HTH_CROC1"/>
    <property type="match status" value="1"/>
</dbReference>
<proteinExistence type="predicted"/>
<dbReference type="SMART" id="SM00530">
    <property type="entry name" value="HTH_XRE"/>
    <property type="match status" value="1"/>
</dbReference>
<evidence type="ECO:0000259" key="3">
    <source>
        <dbReference type="PROSITE" id="PS50943"/>
    </source>
</evidence>
<gene>
    <name evidence="4" type="ORF">GMRT_13974</name>
</gene>
<dbReference type="GO" id="GO:0005634">
    <property type="term" value="C:nucleus"/>
    <property type="evidence" value="ECO:0007669"/>
    <property type="project" value="TreeGrafter"/>
</dbReference>
<organism evidence="4 5">
    <name type="scientific">Giardia muris</name>
    <dbReference type="NCBI Taxonomy" id="5742"/>
    <lineage>
        <taxon>Eukaryota</taxon>
        <taxon>Metamonada</taxon>
        <taxon>Diplomonadida</taxon>
        <taxon>Hexamitidae</taxon>
        <taxon>Giardiinae</taxon>
        <taxon>Giardia</taxon>
    </lineage>
</organism>